<dbReference type="Pfam" id="PF01427">
    <property type="entry name" value="Peptidase_M15"/>
    <property type="match status" value="1"/>
</dbReference>
<evidence type="ECO:0000256" key="9">
    <source>
        <dbReference type="HAMAP-Rule" id="MF_01924"/>
    </source>
</evidence>
<comment type="caution">
    <text evidence="11">The sequence shown here is derived from an EMBL/GenBank/DDBJ whole genome shotgun (WGS) entry which is preliminary data.</text>
</comment>
<evidence type="ECO:0000313" key="11">
    <source>
        <dbReference type="EMBL" id="GEO81200.1"/>
    </source>
</evidence>
<dbReference type="PANTHER" id="PTHR43126:SF1">
    <property type="entry name" value="D-ALANYL-D-ALANINE DIPEPTIDASE"/>
    <property type="match status" value="1"/>
</dbReference>
<feature type="binding site" evidence="9">
    <location>
        <position position="95"/>
    </location>
    <ligand>
        <name>Zn(2+)</name>
        <dbReference type="ChEBI" id="CHEBI:29105"/>
        <note>catalytic</note>
    </ligand>
</feature>
<dbReference type="InterPro" id="IPR009045">
    <property type="entry name" value="Zn_M74/Hedgehog-like"/>
</dbReference>
<evidence type="ECO:0000256" key="10">
    <source>
        <dbReference type="PIRNR" id="PIRNR026671"/>
    </source>
</evidence>
<evidence type="ECO:0000313" key="12">
    <source>
        <dbReference type="Proteomes" id="UP000321567"/>
    </source>
</evidence>
<dbReference type="Proteomes" id="UP000321567">
    <property type="component" value="Unassembled WGS sequence"/>
</dbReference>
<dbReference type="CDD" id="cd14840">
    <property type="entry name" value="D-Ala-D-Ala_dipeptidase_Aad"/>
    <property type="match status" value="1"/>
</dbReference>
<proteinExistence type="inferred from homology"/>
<dbReference type="AlphaFoldDB" id="A0A512H738"/>
<evidence type="ECO:0000256" key="7">
    <source>
        <dbReference type="ARBA" id="ARBA00023049"/>
    </source>
</evidence>
<comment type="similarity">
    <text evidence="9 10">Belongs to the peptidase M15D family.</text>
</comment>
<comment type="cofactor">
    <cofactor evidence="9">
        <name>Zn(2+)</name>
        <dbReference type="ChEBI" id="CHEBI:29105"/>
    </cofactor>
    <text evidence="9">Binds 1 zinc ion per subunit.</text>
</comment>
<dbReference type="GO" id="GO:0160237">
    <property type="term" value="F:D-Ala-D-Ala dipeptidase activity"/>
    <property type="evidence" value="ECO:0007669"/>
    <property type="project" value="UniProtKB-EC"/>
</dbReference>
<keyword evidence="6 9" id="KW-0224">Dipeptidase</keyword>
<protein>
    <recommendedName>
        <fullName evidence="9 10">D-alanyl-D-alanine dipeptidase</fullName>
        <shortName evidence="9 10">D-Ala-D-Ala dipeptidase</shortName>
        <ecNumber evidence="9 10">3.4.13.22</ecNumber>
    </recommendedName>
</protein>
<organism evidence="11 12">
    <name type="scientific">Pararhodospirillum oryzae</name>
    <dbReference type="NCBI Taxonomy" id="478448"/>
    <lineage>
        <taxon>Bacteria</taxon>
        <taxon>Pseudomonadati</taxon>
        <taxon>Pseudomonadota</taxon>
        <taxon>Alphaproteobacteria</taxon>
        <taxon>Rhodospirillales</taxon>
        <taxon>Rhodospirillaceae</taxon>
        <taxon>Pararhodospirillum</taxon>
    </lineage>
</organism>
<name>A0A512H738_9PROT</name>
<dbReference type="RefSeq" id="WP_147163238.1">
    <property type="nucleotide sequence ID" value="NZ_BJZO01000028.1"/>
</dbReference>
<sequence length="196" mass="21342">MSQLTEITADGFGVTLDIVYATPANFTGKPVYGRAACYLHPDAARCLATAVDLAARQGLRLHVFDGFRPSEAQWVLWNHTPDPRFISDPRRGSPHSMGAAIDLTLADAKTGQCLDMGTGFDDLTPASYHGATSISVEAQRNRFVLLGLMTAAGWDFYRNEWWHYQLFSPRDRYPVLSDAAAGTHMMPPGATPPGAA</sequence>
<dbReference type="GO" id="GO:0071555">
    <property type="term" value="P:cell wall organization"/>
    <property type="evidence" value="ECO:0007669"/>
    <property type="project" value="UniProtKB-KW"/>
</dbReference>
<accession>A0A512H738</accession>
<dbReference type="HAMAP" id="MF_01924">
    <property type="entry name" value="A_A_dipeptidase"/>
    <property type="match status" value="1"/>
</dbReference>
<keyword evidence="2 9" id="KW-0645">Protease</keyword>
<dbReference type="InterPro" id="IPR000755">
    <property type="entry name" value="A_A_dipeptidase"/>
</dbReference>
<comment type="catalytic activity">
    <reaction evidence="1 9 10">
        <text>D-alanyl-D-alanine + H2O = 2 D-alanine</text>
        <dbReference type="Rhea" id="RHEA:20661"/>
        <dbReference type="ChEBI" id="CHEBI:15377"/>
        <dbReference type="ChEBI" id="CHEBI:57416"/>
        <dbReference type="ChEBI" id="CHEBI:57822"/>
        <dbReference type="EC" id="3.4.13.22"/>
    </reaction>
</comment>
<feature type="site" description="Transition state stabilizer" evidence="9">
    <location>
        <position position="68"/>
    </location>
</feature>
<dbReference type="GO" id="GO:0006508">
    <property type="term" value="P:proteolysis"/>
    <property type="evidence" value="ECO:0007669"/>
    <property type="project" value="UniProtKB-KW"/>
</dbReference>
<dbReference type="OrthoDB" id="9801430at2"/>
<dbReference type="GO" id="GO:0008270">
    <property type="term" value="F:zinc ion binding"/>
    <property type="evidence" value="ECO:0007669"/>
    <property type="project" value="UniProtKB-UniRule"/>
</dbReference>
<dbReference type="PANTHER" id="PTHR43126">
    <property type="entry name" value="D-ALANYL-D-ALANINE DIPEPTIDASE"/>
    <property type="match status" value="1"/>
</dbReference>
<evidence type="ECO:0000256" key="6">
    <source>
        <dbReference type="ARBA" id="ARBA00022997"/>
    </source>
</evidence>
<gene>
    <name evidence="9 11" type="primary">ddpX</name>
    <name evidence="11" type="ORF">ROR02_13310</name>
</gene>
<evidence type="ECO:0000256" key="3">
    <source>
        <dbReference type="ARBA" id="ARBA00022723"/>
    </source>
</evidence>
<keyword evidence="8 10" id="KW-0961">Cell wall biogenesis/degradation</keyword>
<dbReference type="NCBIfam" id="NF007557">
    <property type="entry name" value="PRK10178.1"/>
    <property type="match status" value="1"/>
</dbReference>
<dbReference type="Gene3D" id="3.30.1380.10">
    <property type="match status" value="1"/>
</dbReference>
<comment type="function">
    <text evidence="9 10">Catalyzes hydrolysis of the D-alanyl-D-alanine dipeptide.</text>
</comment>
<feature type="binding site" evidence="9">
    <location>
        <position position="102"/>
    </location>
    <ligand>
        <name>Zn(2+)</name>
        <dbReference type="ChEBI" id="CHEBI:29105"/>
        <note>catalytic</note>
    </ligand>
</feature>
<evidence type="ECO:0000256" key="4">
    <source>
        <dbReference type="ARBA" id="ARBA00022801"/>
    </source>
</evidence>
<keyword evidence="5 9" id="KW-0862">Zinc</keyword>
<reference evidence="11 12" key="1">
    <citation type="submission" date="2019-07" db="EMBL/GenBank/DDBJ databases">
        <title>Whole genome shotgun sequence of Rhodospirillum oryzae NBRC 107573.</title>
        <authorList>
            <person name="Hosoyama A."/>
            <person name="Uohara A."/>
            <person name="Ohji S."/>
            <person name="Ichikawa N."/>
        </authorList>
    </citation>
    <scope>NUCLEOTIDE SEQUENCE [LARGE SCALE GENOMIC DNA]</scope>
    <source>
        <strain evidence="11 12">NBRC 107573</strain>
    </source>
</reference>
<keyword evidence="7 9" id="KW-0482">Metalloprotease</keyword>
<evidence type="ECO:0000256" key="5">
    <source>
        <dbReference type="ARBA" id="ARBA00022833"/>
    </source>
</evidence>
<keyword evidence="12" id="KW-1185">Reference proteome</keyword>
<dbReference type="EMBL" id="BJZO01000028">
    <property type="protein sequence ID" value="GEO81200.1"/>
    <property type="molecule type" value="Genomic_DNA"/>
</dbReference>
<evidence type="ECO:0000256" key="8">
    <source>
        <dbReference type="ARBA" id="ARBA00023316"/>
    </source>
</evidence>
<feature type="binding site" evidence="9">
    <location>
        <position position="163"/>
    </location>
    <ligand>
        <name>Zn(2+)</name>
        <dbReference type="ChEBI" id="CHEBI:29105"/>
        <note>catalytic</note>
    </ligand>
</feature>
<evidence type="ECO:0000256" key="1">
    <source>
        <dbReference type="ARBA" id="ARBA00001362"/>
    </source>
</evidence>
<evidence type="ECO:0000256" key="2">
    <source>
        <dbReference type="ARBA" id="ARBA00022670"/>
    </source>
</evidence>
<keyword evidence="4 9" id="KW-0378">Hydrolase</keyword>
<dbReference type="GO" id="GO:0008237">
    <property type="term" value="F:metallopeptidase activity"/>
    <property type="evidence" value="ECO:0007669"/>
    <property type="project" value="UniProtKB-KW"/>
</dbReference>
<dbReference type="EC" id="3.4.13.22" evidence="9 10"/>
<dbReference type="PIRSF" id="PIRSF026671">
    <property type="entry name" value="AA_dipeptidase"/>
    <property type="match status" value="1"/>
</dbReference>
<keyword evidence="3 9" id="KW-0479">Metal-binding</keyword>
<dbReference type="SUPFAM" id="SSF55166">
    <property type="entry name" value="Hedgehog/DD-peptidase"/>
    <property type="match status" value="1"/>
</dbReference>
<feature type="active site" description="Proton donor/acceptor" evidence="9">
    <location>
        <position position="160"/>
    </location>
</feature>